<gene>
    <name evidence="10" type="primary">TDRD1_4</name>
    <name evidence="10" type="ORF">OS493_022784</name>
</gene>
<feature type="compositionally biased region" description="Basic and acidic residues" evidence="6">
    <location>
        <begin position="724"/>
        <end position="735"/>
    </location>
</feature>
<feature type="domain" description="MYND-type" evidence="9">
    <location>
        <begin position="232"/>
        <end position="267"/>
    </location>
</feature>
<keyword evidence="3" id="KW-0862">Zinc</keyword>
<dbReference type="Pfam" id="PF00567">
    <property type="entry name" value="TUDOR"/>
    <property type="match status" value="7"/>
</dbReference>
<evidence type="ECO:0000259" key="9">
    <source>
        <dbReference type="PROSITE" id="PS50865"/>
    </source>
</evidence>
<dbReference type="Gene3D" id="3.30.70.330">
    <property type="match status" value="1"/>
</dbReference>
<dbReference type="InterPro" id="IPR012677">
    <property type="entry name" value="Nucleotide-bd_a/b_plait_sf"/>
</dbReference>
<dbReference type="InterPro" id="IPR035979">
    <property type="entry name" value="RBD_domain_sf"/>
</dbReference>
<feature type="domain" description="Tudor" evidence="8">
    <location>
        <begin position="517"/>
        <end position="576"/>
    </location>
</feature>
<feature type="region of interest" description="Disordered" evidence="6">
    <location>
        <begin position="680"/>
        <end position="765"/>
    </location>
</feature>
<organism evidence="10 11">
    <name type="scientific">Desmophyllum pertusum</name>
    <dbReference type="NCBI Taxonomy" id="174260"/>
    <lineage>
        <taxon>Eukaryota</taxon>
        <taxon>Metazoa</taxon>
        <taxon>Cnidaria</taxon>
        <taxon>Anthozoa</taxon>
        <taxon>Hexacorallia</taxon>
        <taxon>Scleractinia</taxon>
        <taxon>Caryophylliina</taxon>
        <taxon>Caryophylliidae</taxon>
        <taxon>Desmophyllum</taxon>
    </lineage>
</organism>
<feature type="region of interest" description="Disordered" evidence="6">
    <location>
        <begin position="976"/>
        <end position="1013"/>
    </location>
</feature>
<dbReference type="Pfam" id="PF01753">
    <property type="entry name" value="zf-MYND"/>
    <property type="match status" value="1"/>
</dbReference>
<keyword evidence="11" id="KW-1185">Reference proteome</keyword>
<evidence type="ECO:0000256" key="4">
    <source>
        <dbReference type="PROSITE-ProRule" id="PRU00134"/>
    </source>
</evidence>
<feature type="domain" description="Tudor" evidence="8">
    <location>
        <begin position="820"/>
        <end position="878"/>
    </location>
</feature>
<feature type="domain" description="Tudor" evidence="8">
    <location>
        <begin position="1086"/>
        <end position="1145"/>
    </location>
</feature>
<evidence type="ECO:0000313" key="11">
    <source>
        <dbReference type="Proteomes" id="UP001163046"/>
    </source>
</evidence>
<accession>A0A9W9ZZG5</accession>
<dbReference type="Proteomes" id="UP001163046">
    <property type="component" value="Unassembled WGS sequence"/>
</dbReference>
<evidence type="ECO:0000313" key="10">
    <source>
        <dbReference type="EMBL" id="KAJ7390706.1"/>
    </source>
</evidence>
<feature type="compositionally biased region" description="Polar residues" evidence="6">
    <location>
        <begin position="428"/>
        <end position="439"/>
    </location>
</feature>
<feature type="region of interest" description="Disordered" evidence="6">
    <location>
        <begin position="379"/>
        <end position="447"/>
    </location>
</feature>
<feature type="compositionally biased region" description="Polar residues" evidence="6">
    <location>
        <begin position="709"/>
        <end position="723"/>
    </location>
</feature>
<dbReference type="Pfam" id="PF00076">
    <property type="entry name" value="RRM_1"/>
    <property type="match status" value="1"/>
</dbReference>
<name>A0A9W9ZZG5_9CNID</name>
<feature type="domain" description="Tudor" evidence="8">
    <location>
        <begin position="1558"/>
        <end position="1616"/>
    </location>
</feature>
<sequence>MMELAENTLVVKDGADDLQETLLNGAQSDSSVFRGNGSHEEDLDNWNPMSDDYECKAFNSYKEPSITDFVEAFPGNSSQTSQPSGTTSSLKTDQRDIRLFVGRIPQQMTQEGLQNLFRQVGKLSLCNLIPQHNKDTNIGFVGYETVCEAEAAIQKFDGFDLGQDHRLKVALALPKQKPVFANMEERVSDGASNIMQDHIDEGAVLRRDESLQDGVSCCVIPNSNLASTGRPCSFCGRLGLKWCSVCKIPYCSRDCQQNDWPKHKHICPQQPLAERKPTTPLDTAMSCMKTDTPLTTTAENPVQPTTPAILPVCPGDSLQPTEKLSASTAQVISDQQAETFSDKTDQENLEIAEVFDVNNAEMFAQMMGFDLTPVKVVDSDSSDTSTSSSLIGESMHQEAVPGPGPQALNTERPTHKPIPEPSIGLESVSPSAVNLTDKGNSAPKRPTCAKGHKRFFIKQLNMESVPSEDFVEVIVTEVENPSCLWVQLCTSDALERQNQLKKILEVSYCDSVYENYVPSGGEVCVAQFSFDSCWYRANIDIINNTGTVSVTYVDFGNREDIAVDKVRRITEDVVRFPRQALKLSLYGITSTSPSGQWSSESTTFLKSKVLGINCKVQVCGQHNDILFVKLSDARESNSDNTINESLINAGFAETRRRQSSSLHTPKEIILVSQDGSQSNLVQCRSSPTVQPENCDQQTGIGNSERRQVNRSTNSSQGQDNACEQQRDDLNQDKSYHSCSKAKSPVSVLPLKKQESSPRDPTGPQLRKVPFEAIINAIVNPWEFYAMKTDKQLLDELKSLMQDLNQHITGTSCTPQPPASLLAPGDICAAQFSLDNVWYRAVILERVSAGFRVRYMDFGNSEVVQDGGICPLPQQFQSFPPLSLTCSLAGVRKPRGQDWSPDAVQQFTSFVADKPFLCRIVYTHGVTNIVELLDPCQNGEQTVAKSLISAGLADAFIPKDGNKRQSDAKRGLLFAGRQQLEGGGTPRRSPFSPQLPGIPNRSERGALPTNGRSGSFQGERIESAVFEPAIQAAPLPQDAIFDILVTEVVSPGLIYCQLGTVESIQNGAKLSQDMNSHYNTVNYPPFVPYENNLCAAHFAKSGDWCRAFIKGVCSDGSVYVHYVDYGNTEMVLPARLRPLLQQFSFDALPFSALRCSLANILSLDASGWSDEAMAFVQAHLLAFNRYSVRLVGRRRGKLFLDIKAEEGSVSQALVNQGLARAMVKANHTQNLAVRESRLNMQRSRQASDNQTGLPRGLHERHKASPLEALVYHPAIQSAMLPPDESLFDVMVTEVTKSGLFFVQVGDLDTAQNLKKLSEELNAFYHLSQPTSYRPQPNQFCAAHFTETGDWCRAFIKDIDSDNFVKVHYIDYGNAEKLPMSSIQPLMDNFTTSPSFALPCSLANITQPESPGWADEAIKLIKENVSLSQRVSAKLVGKRRGILLVDFIISQDPPLYLSQLLLNEGFAQTSTRGDRQDGDTRREIQREHSSSPLGGLESHVFEPAIQSVAVLDSFDAMLTNVASPDSIFIQILSPEKVQSLAQLSADLNAHYNGTSYPPFHAQTNLMCAGLFSGSDWCRAFIDSMTPDGLVHVHYLDYGNSEVLSLLQVRPLAKNFQLLPPMALKCSLSGIRPVQSSGWSDSAGGALLSQVPLLSHIKVKVIRKESGSLVIDATSPDSPGQETLSQFLISQGMAQWQDVPSSAREHVQPLGERTYSGKQADLPTQSSPGTVCTGSNRVYASAIPVVGVSQNTSFQVLISEVQRPDKFFFQVMNQENAQGLKALSEMLDTHCSTVDNSPYKPVLGELCCVRFSQDGVWYRAVVEQELSESKMLVMFVDYGNQDSVAVNSIRRITTAFTQLPLQARQCFLAGIHPTSHSSWSLDAMSFLKERLRSQRFIAEIENMADNEVGVQLFEVGPNRQRSGISINQAMIQRNFALRHEHSVCQRLQMSVPNEDQFDVVVTEVIHPGEMWAQVMDAESHKSLSLLMEQINQHCMSAPAPSCIPNPGQECCALFSLDNTWYRARVLECPQPGEVIVQYVDFGNSELIIPDKIRPMMDEFFELPAQAFKLSLANVRPAHQVWNQEVVEWLKYVLNRELKAKVVHRLPEHLVVSLEDWAAPEGPCNINEELVRMKFAVKC</sequence>
<dbReference type="GO" id="GO:0008270">
    <property type="term" value="F:zinc ion binding"/>
    <property type="evidence" value="ECO:0007669"/>
    <property type="project" value="UniProtKB-KW"/>
</dbReference>
<dbReference type="SMART" id="SM00360">
    <property type="entry name" value="RRM"/>
    <property type="match status" value="1"/>
</dbReference>
<dbReference type="PANTHER" id="PTHR22948:SF4">
    <property type="entry name" value="TUDOR DOMAIN-CONTAINING PROTEIN 1"/>
    <property type="match status" value="1"/>
</dbReference>
<feature type="domain" description="Tudor" evidence="8">
    <location>
        <begin position="1332"/>
        <end position="1391"/>
    </location>
</feature>
<protein>
    <submittedName>
        <fullName evidence="10">Tudor domain containing 1</fullName>
    </submittedName>
</protein>
<dbReference type="FunFam" id="2.30.30.140:FF:000018">
    <property type="entry name" value="Serine/threonine-protein kinase 31"/>
    <property type="match status" value="5"/>
</dbReference>
<dbReference type="PANTHER" id="PTHR22948">
    <property type="entry name" value="TUDOR DOMAIN CONTAINING PROTEIN"/>
    <property type="match status" value="1"/>
</dbReference>
<dbReference type="Gene3D" id="2.30.30.140">
    <property type="match status" value="7"/>
</dbReference>
<dbReference type="InterPro" id="IPR002999">
    <property type="entry name" value="Tudor"/>
</dbReference>
<dbReference type="SUPFAM" id="SSF54928">
    <property type="entry name" value="RNA-binding domain, RBD"/>
    <property type="match status" value="1"/>
</dbReference>
<feature type="domain" description="Tudor" evidence="8">
    <location>
        <begin position="2000"/>
        <end position="2059"/>
    </location>
</feature>
<dbReference type="PROSITE" id="PS50304">
    <property type="entry name" value="TUDOR"/>
    <property type="match status" value="7"/>
</dbReference>
<reference evidence="10" key="1">
    <citation type="submission" date="2023-01" db="EMBL/GenBank/DDBJ databases">
        <title>Genome assembly of the deep-sea coral Lophelia pertusa.</title>
        <authorList>
            <person name="Herrera S."/>
            <person name="Cordes E."/>
        </authorList>
    </citation>
    <scope>NUCLEOTIDE SEQUENCE</scope>
    <source>
        <strain evidence="10">USNM1676648</strain>
        <tissue evidence="10">Polyp</tissue>
    </source>
</reference>
<feature type="compositionally biased region" description="Basic and acidic residues" evidence="6">
    <location>
        <begin position="1470"/>
        <end position="1487"/>
    </location>
</feature>
<feature type="compositionally biased region" description="Polar residues" evidence="6">
    <location>
        <begin position="680"/>
        <end position="701"/>
    </location>
</feature>
<keyword evidence="5" id="KW-0694">RNA-binding</keyword>
<feature type="domain" description="RRM" evidence="7">
    <location>
        <begin position="97"/>
        <end position="174"/>
    </location>
</feature>
<dbReference type="Gene3D" id="6.10.140.2220">
    <property type="match status" value="1"/>
</dbReference>
<proteinExistence type="predicted"/>
<evidence type="ECO:0000256" key="2">
    <source>
        <dbReference type="ARBA" id="ARBA00022771"/>
    </source>
</evidence>
<dbReference type="Gene3D" id="2.40.50.90">
    <property type="match status" value="7"/>
</dbReference>
<evidence type="ECO:0000259" key="7">
    <source>
        <dbReference type="PROSITE" id="PS50102"/>
    </source>
</evidence>
<dbReference type="GO" id="GO:0003723">
    <property type="term" value="F:RNA binding"/>
    <property type="evidence" value="ECO:0007669"/>
    <property type="project" value="UniProtKB-UniRule"/>
</dbReference>
<feature type="region of interest" description="Disordered" evidence="6">
    <location>
        <begin position="1466"/>
        <end position="1492"/>
    </location>
</feature>
<keyword evidence="1" id="KW-0479">Metal-binding</keyword>
<evidence type="ECO:0000256" key="1">
    <source>
        <dbReference type="ARBA" id="ARBA00022723"/>
    </source>
</evidence>
<dbReference type="PROSITE" id="PS50102">
    <property type="entry name" value="RRM"/>
    <property type="match status" value="1"/>
</dbReference>
<dbReference type="CDD" id="cd00590">
    <property type="entry name" value="RRM_SF"/>
    <property type="match status" value="1"/>
</dbReference>
<dbReference type="SUPFAM" id="SSF63748">
    <property type="entry name" value="Tudor/PWWP/MBT"/>
    <property type="match status" value="7"/>
</dbReference>
<dbReference type="OrthoDB" id="341421at2759"/>
<evidence type="ECO:0000256" key="6">
    <source>
        <dbReference type="SAM" id="MobiDB-lite"/>
    </source>
</evidence>
<dbReference type="InterPro" id="IPR050621">
    <property type="entry name" value="Tudor_domain_containing"/>
</dbReference>
<evidence type="ECO:0000256" key="5">
    <source>
        <dbReference type="PROSITE-ProRule" id="PRU00176"/>
    </source>
</evidence>
<dbReference type="InterPro" id="IPR000504">
    <property type="entry name" value="RRM_dom"/>
</dbReference>
<dbReference type="PROSITE" id="PS50865">
    <property type="entry name" value="ZF_MYND_2"/>
    <property type="match status" value="1"/>
</dbReference>
<dbReference type="SMART" id="SM00333">
    <property type="entry name" value="TUDOR"/>
    <property type="match status" value="7"/>
</dbReference>
<feature type="domain" description="Tudor" evidence="8">
    <location>
        <begin position="1797"/>
        <end position="1856"/>
    </location>
</feature>
<comment type="caution">
    <text evidence="10">The sequence shown here is derived from an EMBL/GenBank/DDBJ whole genome shotgun (WGS) entry which is preliminary data.</text>
</comment>
<evidence type="ECO:0000259" key="8">
    <source>
        <dbReference type="PROSITE" id="PS50304"/>
    </source>
</evidence>
<dbReference type="InterPro" id="IPR035437">
    <property type="entry name" value="SNase_OB-fold_sf"/>
</dbReference>
<keyword evidence="2 4" id="KW-0863">Zinc-finger</keyword>
<dbReference type="SUPFAM" id="SSF144232">
    <property type="entry name" value="HIT/MYND zinc finger-like"/>
    <property type="match status" value="1"/>
</dbReference>
<dbReference type="SUPFAM" id="SSF50199">
    <property type="entry name" value="Staphylococcal nuclease"/>
    <property type="match status" value="1"/>
</dbReference>
<dbReference type="InterPro" id="IPR002893">
    <property type="entry name" value="Znf_MYND"/>
</dbReference>
<evidence type="ECO:0000256" key="3">
    <source>
        <dbReference type="ARBA" id="ARBA00022833"/>
    </source>
</evidence>
<dbReference type="EMBL" id="MU825412">
    <property type="protein sequence ID" value="KAJ7390706.1"/>
    <property type="molecule type" value="Genomic_DNA"/>
</dbReference>